<evidence type="ECO:0000256" key="2">
    <source>
        <dbReference type="ARBA" id="ARBA00023125"/>
    </source>
</evidence>
<keyword evidence="6" id="KW-1185">Reference proteome</keyword>
<dbReference type="SUPFAM" id="SSF46689">
    <property type="entry name" value="Homeodomain-like"/>
    <property type="match status" value="1"/>
</dbReference>
<dbReference type="RefSeq" id="WP_209700902.1">
    <property type="nucleotide sequence ID" value="NZ_JAGGLM010000002.1"/>
</dbReference>
<dbReference type="InterPro" id="IPR050204">
    <property type="entry name" value="AraC_XylS_family_regulators"/>
</dbReference>
<evidence type="ECO:0000313" key="6">
    <source>
        <dbReference type="Proteomes" id="UP001519307"/>
    </source>
</evidence>
<organism evidence="5 6">
    <name type="scientific">Clostridium algifaecis</name>
    <dbReference type="NCBI Taxonomy" id="1472040"/>
    <lineage>
        <taxon>Bacteria</taxon>
        <taxon>Bacillati</taxon>
        <taxon>Bacillota</taxon>
        <taxon>Clostridia</taxon>
        <taxon>Eubacteriales</taxon>
        <taxon>Clostridiaceae</taxon>
        <taxon>Clostridium</taxon>
    </lineage>
</organism>
<dbReference type="InterPro" id="IPR018060">
    <property type="entry name" value="HTH_AraC"/>
</dbReference>
<dbReference type="PROSITE" id="PS01124">
    <property type="entry name" value="HTH_ARAC_FAMILY_2"/>
    <property type="match status" value="1"/>
</dbReference>
<protein>
    <submittedName>
        <fullName evidence="5">AraC-like DNA-binding protein</fullName>
    </submittedName>
</protein>
<gene>
    <name evidence="5" type="ORF">J2Z42_000630</name>
</gene>
<keyword evidence="3" id="KW-0804">Transcription</keyword>
<dbReference type="Gene3D" id="1.10.10.60">
    <property type="entry name" value="Homeodomain-like"/>
    <property type="match status" value="1"/>
</dbReference>
<evidence type="ECO:0000256" key="3">
    <source>
        <dbReference type="ARBA" id="ARBA00023163"/>
    </source>
</evidence>
<feature type="domain" description="HTH araC/xylS-type" evidence="4">
    <location>
        <begin position="163"/>
        <end position="269"/>
    </location>
</feature>
<keyword evidence="2" id="KW-0238">DNA-binding</keyword>
<dbReference type="Pfam" id="PF12833">
    <property type="entry name" value="HTH_18"/>
    <property type="match status" value="1"/>
</dbReference>
<keyword evidence="1" id="KW-0805">Transcription regulation</keyword>
<dbReference type="PANTHER" id="PTHR46796">
    <property type="entry name" value="HTH-TYPE TRANSCRIPTIONAL ACTIVATOR RHAS-RELATED"/>
    <property type="match status" value="1"/>
</dbReference>
<dbReference type="PANTHER" id="PTHR46796:SF13">
    <property type="entry name" value="HTH-TYPE TRANSCRIPTIONAL ACTIVATOR RHAS"/>
    <property type="match status" value="1"/>
</dbReference>
<dbReference type="InterPro" id="IPR009057">
    <property type="entry name" value="Homeodomain-like_sf"/>
</dbReference>
<accession>A0ABS4KPJ6</accession>
<dbReference type="Proteomes" id="UP001519307">
    <property type="component" value="Unassembled WGS sequence"/>
</dbReference>
<comment type="caution">
    <text evidence="5">The sequence shown here is derived from an EMBL/GenBank/DDBJ whole genome shotgun (WGS) entry which is preliminary data.</text>
</comment>
<proteinExistence type="predicted"/>
<evidence type="ECO:0000256" key="1">
    <source>
        <dbReference type="ARBA" id="ARBA00023015"/>
    </source>
</evidence>
<evidence type="ECO:0000313" key="5">
    <source>
        <dbReference type="EMBL" id="MBP2031965.1"/>
    </source>
</evidence>
<dbReference type="InterPro" id="IPR046532">
    <property type="entry name" value="DUF6597"/>
</dbReference>
<dbReference type="SMART" id="SM00342">
    <property type="entry name" value="HTH_ARAC"/>
    <property type="match status" value="1"/>
</dbReference>
<reference evidence="5 6" key="1">
    <citation type="submission" date="2021-03" db="EMBL/GenBank/DDBJ databases">
        <title>Genomic Encyclopedia of Type Strains, Phase IV (KMG-IV): sequencing the most valuable type-strain genomes for metagenomic binning, comparative biology and taxonomic classification.</title>
        <authorList>
            <person name="Goeker M."/>
        </authorList>
    </citation>
    <scope>NUCLEOTIDE SEQUENCE [LARGE SCALE GENOMIC DNA]</scope>
    <source>
        <strain evidence="5 6">DSM 28783</strain>
    </source>
</reference>
<evidence type="ECO:0000259" key="4">
    <source>
        <dbReference type="PROSITE" id="PS01124"/>
    </source>
</evidence>
<dbReference type="EMBL" id="JAGGLM010000002">
    <property type="protein sequence ID" value="MBP2031965.1"/>
    <property type="molecule type" value="Genomic_DNA"/>
</dbReference>
<name>A0ABS4KPJ6_9CLOT</name>
<dbReference type="Pfam" id="PF20240">
    <property type="entry name" value="DUF6597"/>
    <property type="match status" value="1"/>
</dbReference>
<sequence>MILEKQKKIISPKQPYFVMNSSRYYKAVVMNYGISHFYAFYNDGAIDSSVFAIPDGCIDIYFCCDEEEPNAYICGTVFHPEIAFTEKNKYLFGVRFLPGNSIRFKNAAMSNFVESKIPFLDVIEDRELVEGITSSRNFNYQIKLFMDMYLKLYYNSKVINKYENLDKFLIANIIKNVGQIKIKELADETNYSVRYINKIFVQEFGLTPKVFSRMMRFQDLLSNLNNLELDIFDTDLTEIAMRLGYYDQSHMIKDFKKFTNTTPNKYIYSLRKAQYNKKLIIV</sequence>